<keyword evidence="1" id="KW-0812">Transmembrane</keyword>
<evidence type="ECO:0000313" key="3">
    <source>
        <dbReference type="Proteomes" id="UP000215914"/>
    </source>
</evidence>
<keyword evidence="3" id="KW-1185">Reference proteome</keyword>
<reference evidence="2" key="2">
    <citation type="submission" date="2020-06" db="EMBL/GenBank/DDBJ databases">
        <title>Helianthus annuus Genome sequencing and assembly Release 2.</title>
        <authorList>
            <person name="Gouzy J."/>
            <person name="Langlade N."/>
            <person name="Munos S."/>
        </authorList>
    </citation>
    <scope>NUCLEOTIDE SEQUENCE</scope>
    <source>
        <tissue evidence="2">Leaves</tissue>
    </source>
</reference>
<feature type="transmembrane region" description="Helical" evidence="1">
    <location>
        <begin position="58"/>
        <end position="80"/>
    </location>
</feature>
<dbReference type="Proteomes" id="UP000215914">
    <property type="component" value="Unassembled WGS sequence"/>
</dbReference>
<keyword evidence="1" id="KW-0472">Membrane</keyword>
<dbReference type="Gramene" id="mRNA:HanXRQr2_Chr03g0111011">
    <property type="protein sequence ID" value="CDS:HanXRQr2_Chr03g0111011.1"/>
    <property type="gene ID" value="HanXRQr2_Chr03g0111011"/>
</dbReference>
<dbReference type="EMBL" id="MNCJ02000318">
    <property type="protein sequence ID" value="KAF5814436.1"/>
    <property type="molecule type" value="Genomic_DNA"/>
</dbReference>
<reference evidence="2" key="1">
    <citation type="journal article" date="2017" name="Nature">
        <title>The sunflower genome provides insights into oil metabolism, flowering and Asterid evolution.</title>
        <authorList>
            <person name="Badouin H."/>
            <person name="Gouzy J."/>
            <person name="Grassa C.J."/>
            <person name="Murat F."/>
            <person name="Staton S.E."/>
            <person name="Cottret L."/>
            <person name="Lelandais-Briere C."/>
            <person name="Owens G.L."/>
            <person name="Carrere S."/>
            <person name="Mayjonade B."/>
            <person name="Legrand L."/>
            <person name="Gill N."/>
            <person name="Kane N.C."/>
            <person name="Bowers J.E."/>
            <person name="Hubner S."/>
            <person name="Bellec A."/>
            <person name="Berard A."/>
            <person name="Berges H."/>
            <person name="Blanchet N."/>
            <person name="Boniface M.C."/>
            <person name="Brunel D."/>
            <person name="Catrice O."/>
            <person name="Chaidir N."/>
            <person name="Claudel C."/>
            <person name="Donnadieu C."/>
            <person name="Faraut T."/>
            <person name="Fievet G."/>
            <person name="Helmstetter N."/>
            <person name="King M."/>
            <person name="Knapp S.J."/>
            <person name="Lai Z."/>
            <person name="Le Paslier M.C."/>
            <person name="Lippi Y."/>
            <person name="Lorenzon L."/>
            <person name="Mandel J.R."/>
            <person name="Marage G."/>
            <person name="Marchand G."/>
            <person name="Marquand E."/>
            <person name="Bret-Mestries E."/>
            <person name="Morien E."/>
            <person name="Nambeesan S."/>
            <person name="Nguyen T."/>
            <person name="Pegot-Espagnet P."/>
            <person name="Pouilly N."/>
            <person name="Raftis F."/>
            <person name="Sallet E."/>
            <person name="Schiex T."/>
            <person name="Thomas J."/>
            <person name="Vandecasteele C."/>
            <person name="Vares D."/>
            <person name="Vear F."/>
            <person name="Vautrin S."/>
            <person name="Crespi M."/>
            <person name="Mangin B."/>
            <person name="Burke J.M."/>
            <person name="Salse J."/>
            <person name="Munos S."/>
            <person name="Vincourt P."/>
            <person name="Rieseberg L.H."/>
            <person name="Langlade N.B."/>
        </authorList>
    </citation>
    <scope>NUCLEOTIDE SEQUENCE</scope>
    <source>
        <tissue evidence="2">Leaves</tissue>
    </source>
</reference>
<keyword evidence="1" id="KW-1133">Transmembrane helix</keyword>
<sequence>MVNVNLYSCTFIHSLYKYLVYNLIFKHVFKMFKFLLLCKQDYKMMSKHDKLKAGSSHFIFFILNYNLIFKVVIKSSNFLFLI</sequence>
<feature type="transmembrane region" description="Helical" evidence="1">
    <location>
        <begin position="20"/>
        <end position="38"/>
    </location>
</feature>
<name>A0A9K3JEZ6_HELAN</name>
<evidence type="ECO:0000313" key="2">
    <source>
        <dbReference type="EMBL" id="KAF5814436.1"/>
    </source>
</evidence>
<protein>
    <submittedName>
        <fullName evidence="2">Uncharacterized protein</fullName>
    </submittedName>
</protein>
<gene>
    <name evidence="2" type="ORF">HanXRQr2_Chr03g0111011</name>
</gene>
<evidence type="ECO:0000256" key="1">
    <source>
        <dbReference type="SAM" id="Phobius"/>
    </source>
</evidence>
<organism evidence="2 3">
    <name type="scientific">Helianthus annuus</name>
    <name type="common">Common sunflower</name>
    <dbReference type="NCBI Taxonomy" id="4232"/>
    <lineage>
        <taxon>Eukaryota</taxon>
        <taxon>Viridiplantae</taxon>
        <taxon>Streptophyta</taxon>
        <taxon>Embryophyta</taxon>
        <taxon>Tracheophyta</taxon>
        <taxon>Spermatophyta</taxon>
        <taxon>Magnoliopsida</taxon>
        <taxon>eudicotyledons</taxon>
        <taxon>Gunneridae</taxon>
        <taxon>Pentapetalae</taxon>
        <taxon>asterids</taxon>
        <taxon>campanulids</taxon>
        <taxon>Asterales</taxon>
        <taxon>Asteraceae</taxon>
        <taxon>Asteroideae</taxon>
        <taxon>Heliantheae alliance</taxon>
        <taxon>Heliantheae</taxon>
        <taxon>Helianthus</taxon>
    </lineage>
</organism>
<proteinExistence type="predicted"/>
<dbReference type="AlphaFoldDB" id="A0A9K3JEZ6"/>
<comment type="caution">
    <text evidence="2">The sequence shown here is derived from an EMBL/GenBank/DDBJ whole genome shotgun (WGS) entry which is preliminary data.</text>
</comment>
<accession>A0A9K3JEZ6</accession>